<protein>
    <submittedName>
        <fullName evidence="2">Uncharacterized protein</fullName>
    </submittedName>
</protein>
<dbReference type="OrthoDB" id="9798180at2"/>
<organism evidence="2 3">
    <name type="scientific">Legionella busanensis</name>
    <dbReference type="NCBI Taxonomy" id="190655"/>
    <lineage>
        <taxon>Bacteria</taxon>
        <taxon>Pseudomonadati</taxon>
        <taxon>Pseudomonadota</taxon>
        <taxon>Gammaproteobacteria</taxon>
        <taxon>Legionellales</taxon>
        <taxon>Legionellaceae</taxon>
        <taxon>Legionella</taxon>
    </lineage>
</organism>
<feature type="transmembrane region" description="Helical" evidence="1">
    <location>
        <begin position="368"/>
        <end position="386"/>
    </location>
</feature>
<evidence type="ECO:0000313" key="3">
    <source>
        <dbReference type="Proteomes" id="UP000254794"/>
    </source>
</evidence>
<dbReference type="RefSeq" id="WP_115330844.1">
    <property type="nucleotide sequence ID" value="NZ_CAAAHP010000001.1"/>
</dbReference>
<dbReference type="EMBL" id="UGOD01000001">
    <property type="protein sequence ID" value="STX51193.1"/>
    <property type="molecule type" value="Genomic_DNA"/>
</dbReference>
<dbReference type="Proteomes" id="UP000254794">
    <property type="component" value="Unassembled WGS sequence"/>
</dbReference>
<evidence type="ECO:0000256" key="1">
    <source>
        <dbReference type="SAM" id="Phobius"/>
    </source>
</evidence>
<dbReference type="InterPro" id="IPR011767">
    <property type="entry name" value="GLR_AS"/>
</dbReference>
<feature type="transmembrane region" description="Helical" evidence="1">
    <location>
        <begin position="311"/>
        <end position="332"/>
    </location>
</feature>
<dbReference type="InterPro" id="IPR036249">
    <property type="entry name" value="Thioredoxin-like_sf"/>
</dbReference>
<reference evidence="2 3" key="1">
    <citation type="submission" date="2018-06" db="EMBL/GenBank/DDBJ databases">
        <authorList>
            <consortium name="Pathogen Informatics"/>
            <person name="Doyle S."/>
        </authorList>
    </citation>
    <scope>NUCLEOTIDE SEQUENCE [LARGE SCALE GENOMIC DNA]</scope>
    <source>
        <strain evidence="2 3">NCTC13316</strain>
    </source>
</reference>
<evidence type="ECO:0000313" key="2">
    <source>
        <dbReference type="EMBL" id="STX51193.1"/>
    </source>
</evidence>
<feature type="transmembrane region" description="Helical" evidence="1">
    <location>
        <begin position="168"/>
        <end position="195"/>
    </location>
</feature>
<keyword evidence="1" id="KW-0812">Transmembrane</keyword>
<dbReference type="Gene3D" id="3.40.30.10">
    <property type="entry name" value="Glutaredoxin"/>
    <property type="match status" value="1"/>
</dbReference>
<gene>
    <name evidence="2" type="ORF">NCTC13316_01286</name>
</gene>
<dbReference type="SUPFAM" id="SSF52833">
    <property type="entry name" value="Thioredoxin-like"/>
    <property type="match status" value="1"/>
</dbReference>
<keyword evidence="1" id="KW-1133">Transmembrane helix</keyword>
<proteinExistence type="predicted"/>
<keyword evidence="1" id="KW-0472">Membrane</keyword>
<dbReference type="PROSITE" id="PS00195">
    <property type="entry name" value="GLUTAREDOXIN_1"/>
    <property type="match status" value="1"/>
</dbReference>
<name>A0A378JLL2_9GAMM</name>
<feature type="transmembrane region" description="Helical" evidence="1">
    <location>
        <begin position="260"/>
        <end position="280"/>
    </location>
</feature>
<sequence length="396" mass="45150">MYKKLILSCLICFFILLGWASTSQNRWFTKNAQDVTLEVNLFTISTCPFCQKAQTFLSDFAKRNPWIKINHYIINKDKQSLITFHDFLQEQNIDDYSVPAIFFCNSRWVGFRSVEQSGAQLAAGLNYCHDQIIKNGELSDPAIQTLKQMSLANWYEENITSANSTSTFIFIMALLDALNPSVTLLLLTIIAFLLILPNRKTIFITLSGFILGIGIAHYFQIAHLSLFHDFIALFQIPAILIGLGLIIFTLIFLKKSAPSSSIAITFMTALLTAFAIQSYIQLNNSPNFALIVNQWLISQQLSIGKQITYQLIYTFIYVLPFILLSLLIVFLLRRTRWQQYLSPLQCLSKSLLIIIGAILAIYPYILNHLIVIFMTLVLAILITWLLPKSDVTRENF</sequence>
<feature type="transmembrane region" description="Helical" evidence="1">
    <location>
        <begin position="231"/>
        <end position="253"/>
    </location>
</feature>
<accession>A0A378JLL2</accession>
<feature type="transmembrane region" description="Helical" evidence="1">
    <location>
        <begin position="202"/>
        <end position="219"/>
    </location>
</feature>
<keyword evidence="3" id="KW-1185">Reference proteome</keyword>
<feature type="transmembrane region" description="Helical" evidence="1">
    <location>
        <begin position="344"/>
        <end position="362"/>
    </location>
</feature>
<dbReference type="AlphaFoldDB" id="A0A378JLL2"/>